<name>A0ACC1N366_9HYPO</name>
<proteinExistence type="predicted"/>
<organism evidence="1 2">
    <name type="scientific">Zarea fungicola</name>
    <dbReference type="NCBI Taxonomy" id="93591"/>
    <lineage>
        <taxon>Eukaryota</taxon>
        <taxon>Fungi</taxon>
        <taxon>Dikarya</taxon>
        <taxon>Ascomycota</taxon>
        <taxon>Pezizomycotina</taxon>
        <taxon>Sordariomycetes</taxon>
        <taxon>Hypocreomycetidae</taxon>
        <taxon>Hypocreales</taxon>
        <taxon>Cordycipitaceae</taxon>
        <taxon>Zarea</taxon>
    </lineage>
</organism>
<gene>
    <name evidence="1" type="ORF">NQ176_g6454</name>
</gene>
<evidence type="ECO:0000313" key="1">
    <source>
        <dbReference type="EMBL" id="KAJ2973702.1"/>
    </source>
</evidence>
<evidence type="ECO:0000313" key="2">
    <source>
        <dbReference type="Proteomes" id="UP001143910"/>
    </source>
</evidence>
<protein>
    <submittedName>
        <fullName evidence="1">Uncharacterized protein</fullName>
    </submittedName>
</protein>
<comment type="caution">
    <text evidence="1">The sequence shown here is derived from an EMBL/GenBank/DDBJ whole genome shotgun (WGS) entry which is preliminary data.</text>
</comment>
<dbReference type="EMBL" id="JANJQO010000932">
    <property type="protein sequence ID" value="KAJ2973702.1"/>
    <property type="molecule type" value="Genomic_DNA"/>
</dbReference>
<accession>A0ACC1N366</accession>
<sequence>MKLLQIFSLLAFTAIPALAAPESTDREAALAKIKAAHPDLSDGEANSAATTYLEALDAIKQLDDVTIVEEPRLL</sequence>
<keyword evidence="2" id="KW-1185">Reference proteome</keyword>
<dbReference type="Proteomes" id="UP001143910">
    <property type="component" value="Unassembled WGS sequence"/>
</dbReference>
<reference evidence="1" key="1">
    <citation type="submission" date="2022-08" db="EMBL/GenBank/DDBJ databases">
        <title>Genome Sequence of Lecanicillium fungicola.</title>
        <authorList>
            <person name="Buettner E."/>
        </authorList>
    </citation>
    <scope>NUCLEOTIDE SEQUENCE</scope>
    <source>
        <strain evidence="1">Babe33</strain>
    </source>
</reference>